<evidence type="ECO:0000313" key="1">
    <source>
        <dbReference type="EMBL" id="OAV25140.1"/>
    </source>
</evidence>
<name>A0AB36DN87_MORCA</name>
<organism evidence="1 2">
    <name type="scientific">Moraxella catarrhalis</name>
    <name type="common">Branhamella catarrhalis</name>
    <dbReference type="NCBI Taxonomy" id="480"/>
    <lineage>
        <taxon>Bacteria</taxon>
        <taxon>Pseudomonadati</taxon>
        <taxon>Pseudomonadota</taxon>
        <taxon>Gammaproteobacteria</taxon>
        <taxon>Moraxellales</taxon>
        <taxon>Moraxellaceae</taxon>
        <taxon>Moraxella</taxon>
    </lineage>
</organism>
<reference evidence="1 2" key="1">
    <citation type="journal article" date="2016" name="Genome Biol. Evol.">
        <title>Comparative Genomic Analyses of the Moraxella catarrhalis Serosensitive and Seroresistant Lineages Demonstrate Their Independent Evolution.</title>
        <authorList>
            <person name="Earl J.P."/>
            <person name="de Vries S.P."/>
            <person name="Ahmed A."/>
            <person name="Powell E."/>
            <person name="Schultz M.P."/>
            <person name="Hermans P.W."/>
            <person name="Hill D.J."/>
            <person name="Zhou Z."/>
            <person name="Constantinidou C.I."/>
            <person name="Hu F.Z."/>
            <person name="Bootsma H.J."/>
            <person name="Ehrlich G.D."/>
        </authorList>
    </citation>
    <scope>NUCLEOTIDE SEQUENCE [LARGE SCALE GENOMIC DNA]</scope>
    <source>
        <strain evidence="1 2">F23</strain>
    </source>
</reference>
<protein>
    <submittedName>
        <fullName evidence="1">Uncharacterized protein</fullName>
    </submittedName>
</protein>
<dbReference type="AlphaFoldDB" id="A0AB36DN87"/>
<dbReference type="Proteomes" id="UP000078295">
    <property type="component" value="Unassembled WGS sequence"/>
</dbReference>
<dbReference type="EMBL" id="LXHQ01000031">
    <property type="protein sequence ID" value="OAV25140.1"/>
    <property type="molecule type" value="Genomic_DNA"/>
</dbReference>
<evidence type="ECO:0000313" key="2">
    <source>
        <dbReference type="Proteomes" id="UP000078295"/>
    </source>
</evidence>
<gene>
    <name evidence="1" type="ORF">AO370_1217</name>
</gene>
<proteinExistence type="predicted"/>
<sequence>MNCFDFSTVPYNTLTHHQRQVLEKATDIVFFDDNAAIIEAQDSIDFVYHHQRYGQRN</sequence>
<accession>A0AB36DN87</accession>
<dbReference type="RefSeq" id="WP_182995248.1">
    <property type="nucleotide sequence ID" value="NZ_LXHH01000007.1"/>
</dbReference>
<comment type="caution">
    <text evidence="1">The sequence shown here is derived from an EMBL/GenBank/DDBJ whole genome shotgun (WGS) entry which is preliminary data.</text>
</comment>